<protein>
    <recommendedName>
        <fullName evidence="2">non-specific serine/threonine protein kinase</fullName>
        <ecNumber evidence="2">2.7.11.1</ecNumber>
    </recommendedName>
</protein>
<dbReference type="InterPro" id="IPR051931">
    <property type="entry name" value="PAK3-like"/>
</dbReference>
<dbReference type="Gene3D" id="1.10.472.80">
    <property type="entry name" value="Ypt/Rab-GAP domain of gyp1p, domain 3"/>
    <property type="match status" value="1"/>
</dbReference>
<evidence type="ECO:0000313" key="9">
    <source>
        <dbReference type="Proteomes" id="UP001372834"/>
    </source>
</evidence>
<dbReference type="InterPro" id="IPR035969">
    <property type="entry name" value="Rab-GAP_TBC_sf"/>
</dbReference>
<dbReference type="GO" id="GO:0005524">
    <property type="term" value="F:ATP binding"/>
    <property type="evidence" value="ECO:0007669"/>
    <property type="project" value="UniProtKB-KW"/>
</dbReference>
<dbReference type="SUPFAM" id="SSF56112">
    <property type="entry name" value="Protein kinase-like (PK-like)"/>
    <property type="match status" value="1"/>
</dbReference>
<dbReference type="AlphaFoldDB" id="A0AAN8NXT3"/>
<dbReference type="PANTHER" id="PTHR45832">
    <property type="entry name" value="SERINE/THREONINE-PROTEIN KINASE SAMKA-RELATED-RELATED"/>
    <property type="match status" value="1"/>
</dbReference>
<dbReference type="InterPro" id="IPR036873">
    <property type="entry name" value="Rhodanese-like_dom_sf"/>
</dbReference>
<organism evidence="8 9">
    <name type="scientific">Polyplax serrata</name>
    <name type="common">Common mouse louse</name>
    <dbReference type="NCBI Taxonomy" id="468196"/>
    <lineage>
        <taxon>Eukaryota</taxon>
        <taxon>Metazoa</taxon>
        <taxon>Ecdysozoa</taxon>
        <taxon>Arthropoda</taxon>
        <taxon>Hexapoda</taxon>
        <taxon>Insecta</taxon>
        <taxon>Pterygota</taxon>
        <taxon>Neoptera</taxon>
        <taxon>Paraneoptera</taxon>
        <taxon>Psocodea</taxon>
        <taxon>Troctomorpha</taxon>
        <taxon>Phthiraptera</taxon>
        <taxon>Anoplura</taxon>
        <taxon>Polyplacidae</taxon>
        <taxon>Polyplax</taxon>
    </lineage>
</organism>
<evidence type="ECO:0000313" key="8">
    <source>
        <dbReference type="EMBL" id="KAK6626137.1"/>
    </source>
</evidence>
<name>A0AAN8NXT3_POLSC</name>
<keyword evidence="3" id="KW-0547">Nucleotide-binding</keyword>
<dbReference type="Pfam" id="PF00566">
    <property type="entry name" value="RabGAP-TBC"/>
    <property type="match status" value="1"/>
</dbReference>
<sequence length="885" mass="100950">MKETGVFGAVTFFAKKHPGELCGSNGLPLTPNSVIIYGRSQCLKSIDHPNLCEYLDVIRGKHERIIVTSEYYQKSLKNVEKPLEETRISKTAKEILQGLSHLNAKGIVHRSLSPSNILFDFDDTIKLFNYGLYYMCNYGKSVAFPIGSPKYMAPEIFLNGDETRSGPKVDIWSLGIILAELALNKLFWSHLKLNQIIRRILSLINCTGTVFEHIANEHGCSDAYKKLPKDLRDFINLCLTVDVRQRPTSAELLTNEFLPQKEGSPEVGEGGYHIDFLDRVPLDQDSQPWYRRAKSFECRTNTTGLIKSQEDFFRVSILELSKRQLKEIYHLWQLAGGDVYSELKKQGMIKSKPPTLSLPNLVLLEGTVFGEIKDSSSMLDLRVILLPLDTLHQRLSHLTFEEFHPLIEVDPPVQQQVKASVKEEFLPLVIREKDTEYQFGRIVLYRRLLLGYPFKKDAIIKEAEMDVPPFFRGNIWAALLGVVGDLQRNYEVIDKETPTPTDRQVLRKELDIVPFVWSMSSRIEVDIPRCHQYNELLSSAEGHRKLKRILKAWVASHPQYVYWQGLDSLCAPFLYLNFNNEAQAYACLSAFIPKYLHNFFLKDNSAVIQEYLAKFRHLIAFYDPALFNHLESINFIPELFAIPWFLTVFSHVFPLHKIFHLWDRLLLGDASFPLFIGLAVLNHLQDILLYSGFNECILLFSDLPEIDIESCVKYSTEKYKNTPRSITYRRHELRPTPAGDVDPDLEMTPMTVSELQKECCPHISGSDLLALIEANRNSENKSYVTIDIRNLNDHQSLTLPGSVHIPFNTVSFSEKEVPKTREGNLLTKSKGKIIVIMGSGGENLAEFCKWLVQLGFPKVCSLHGGIQVLKKTGILSSSGNANYRT</sequence>
<evidence type="ECO:0000256" key="4">
    <source>
        <dbReference type="ARBA" id="ARBA00022840"/>
    </source>
</evidence>
<dbReference type="Pfam" id="PF00069">
    <property type="entry name" value="Pkinase"/>
    <property type="match status" value="1"/>
</dbReference>
<dbReference type="EMBL" id="JAWJWE010000037">
    <property type="protein sequence ID" value="KAK6626137.1"/>
    <property type="molecule type" value="Genomic_DNA"/>
</dbReference>
<dbReference type="PANTHER" id="PTHR45832:SF22">
    <property type="entry name" value="SERINE_THREONINE-PROTEIN KINASE SAMKA-RELATED"/>
    <property type="match status" value="1"/>
</dbReference>
<feature type="domain" description="Rab-GAP TBC" evidence="6">
    <location>
        <begin position="466"/>
        <end position="669"/>
    </location>
</feature>
<dbReference type="PROSITE" id="PS50011">
    <property type="entry name" value="PROTEIN_KINASE_DOM"/>
    <property type="match status" value="1"/>
</dbReference>
<keyword evidence="4" id="KW-0067">ATP-binding</keyword>
<comment type="similarity">
    <text evidence="1">Belongs to the protein kinase superfamily. STE Ser/Thr protein kinase family. STE20 subfamily.</text>
</comment>
<dbReference type="SUPFAM" id="SSF52821">
    <property type="entry name" value="Rhodanese/Cell cycle control phosphatase"/>
    <property type="match status" value="1"/>
</dbReference>
<dbReference type="Gene3D" id="3.40.250.10">
    <property type="entry name" value="Rhodanese-like domain"/>
    <property type="match status" value="1"/>
</dbReference>
<dbReference type="SMART" id="SM00164">
    <property type="entry name" value="TBC"/>
    <property type="match status" value="1"/>
</dbReference>
<gene>
    <name evidence="8" type="ORF">RUM43_006442</name>
</gene>
<dbReference type="PROSITE" id="PS50086">
    <property type="entry name" value="TBC_RABGAP"/>
    <property type="match status" value="1"/>
</dbReference>
<dbReference type="Gene3D" id="1.10.8.270">
    <property type="entry name" value="putative rabgap domain of human tbc1 domain family member 14 like domains"/>
    <property type="match status" value="1"/>
</dbReference>
<evidence type="ECO:0000259" key="7">
    <source>
        <dbReference type="PROSITE" id="PS50206"/>
    </source>
</evidence>
<accession>A0AAN8NXT3</accession>
<dbReference type="FunFam" id="1.10.472.80:FF:000015">
    <property type="entry name" value="TBC domain-containing protein kinase-like protein"/>
    <property type="match status" value="1"/>
</dbReference>
<comment type="caution">
    <text evidence="8">The sequence shown here is derived from an EMBL/GenBank/DDBJ whole genome shotgun (WGS) entry which is preliminary data.</text>
</comment>
<proteinExistence type="inferred from homology"/>
<reference evidence="8 9" key="1">
    <citation type="submission" date="2023-10" db="EMBL/GenBank/DDBJ databases">
        <title>Genomes of two closely related lineages of the louse Polyplax serrata with different host specificities.</title>
        <authorList>
            <person name="Martinu J."/>
            <person name="Tarabai H."/>
            <person name="Stefka J."/>
            <person name="Hypsa V."/>
        </authorList>
    </citation>
    <scope>NUCLEOTIDE SEQUENCE [LARGE SCALE GENOMIC DNA]</scope>
    <source>
        <strain evidence="8">HR10_N</strain>
    </source>
</reference>
<dbReference type="FunFam" id="1.10.8.270:FF:000044">
    <property type="entry name" value="TBC Kinase homolog"/>
    <property type="match status" value="1"/>
</dbReference>
<dbReference type="InterPro" id="IPR000195">
    <property type="entry name" value="Rab-GAP-TBC_dom"/>
</dbReference>
<dbReference type="Proteomes" id="UP001372834">
    <property type="component" value="Unassembled WGS sequence"/>
</dbReference>
<evidence type="ECO:0000256" key="1">
    <source>
        <dbReference type="ARBA" id="ARBA00008874"/>
    </source>
</evidence>
<dbReference type="GO" id="GO:0004674">
    <property type="term" value="F:protein serine/threonine kinase activity"/>
    <property type="evidence" value="ECO:0007669"/>
    <property type="project" value="UniProtKB-EC"/>
</dbReference>
<evidence type="ECO:0000256" key="2">
    <source>
        <dbReference type="ARBA" id="ARBA00012513"/>
    </source>
</evidence>
<feature type="domain" description="Rhodanese" evidence="7">
    <location>
        <begin position="779"/>
        <end position="878"/>
    </location>
</feature>
<dbReference type="PROSITE" id="PS50206">
    <property type="entry name" value="RHODANESE_3"/>
    <property type="match status" value="1"/>
</dbReference>
<dbReference type="InterPro" id="IPR001763">
    <property type="entry name" value="Rhodanese-like_dom"/>
</dbReference>
<dbReference type="InterPro" id="IPR011009">
    <property type="entry name" value="Kinase-like_dom_sf"/>
</dbReference>
<dbReference type="SMART" id="SM00450">
    <property type="entry name" value="RHOD"/>
    <property type="match status" value="1"/>
</dbReference>
<feature type="domain" description="Protein kinase" evidence="5">
    <location>
        <begin position="1"/>
        <end position="258"/>
    </location>
</feature>
<evidence type="ECO:0000259" key="5">
    <source>
        <dbReference type="PROSITE" id="PS50011"/>
    </source>
</evidence>
<dbReference type="SUPFAM" id="SSF47923">
    <property type="entry name" value="Ypt/Rab-GAP domain of gyp1p"/>
    <property type="match status" value="2"/>
</dbReference>
<evidence type="ECO:0000259" key="6">
    <source>
        <dbReference type="PROSITE" id="PS50086"/>
    </source>
</evidence>
<dbReference type="Gene3D" id="1.10.510.10">
    <property type="entry name" value="Transferase(Phosphotransferase) domain 1"/>
    <property type="match status" value="1"/>
</dbReference>
<dbReference type="EC" id="2.7.11.1" evidence="2"/>
<dbReference type="Pfam" id="PF00581">
    <property type="entry name" value="Rhodanese"/>
    <property type="match status" value="1"/>
</dbReference>
<dbReference type="InterPro" id="IPR000719">
    <property type="entry name" value="Prot_kinase_dom"/>
</dbReference>
<evidence type="ECO:0000256" key="3">
    <source>
        <dbReference type="ARBA" id="ARBA00022741"/>
    </source>
</evidence>